<feature type="region of interest" description="Disordered" evidence="1">
    <location>
        <begin position="252"/>
        <end position="284"/>
    </location>
</feature>
<evidence type="ECO:0000313" key="3">
    <source>
        <dbReference type="Proteomes" id="UP001287356"/>
    </source>
</evidence>
<reference evidence="2" key="2">
    <citation type="submission" date="2023-06" db="EMBL/GenBank/DDBJ databases">
        <authorList>
            <consortium name="Lawrence Berkeley National Laboratory"/>
            <person name="Haridas S."/>
            <person name="Hensen N."/>
            <person name="Bonometti L."/>
            <person name="Westerberg I."/>
            <person name="Brannstrom I.O."/>
            <person name="Guillou S."/>
            <person name="Cros-Aarteil S."/>
            <person name="Calhoun S."/>
            <person name="Kuo A."/>
            <person name="Mondo S."/>
            <person name="Pangilinan J."/>
            <person name="Riley R."/>
            <person name="Labutti K."/>
            <person name="Andreopoulos B."/>
            <person name="Lipzen A."/>
            <person name="Chen C."/>
            <person name="Yanf M."/>
            <person name="Daum C."/>
            <person name="Ng V."/>
            <person name="Clum A."/>
            <person name="Steindorff A."/>
            <person name="Ohm R."/>
            <person name="Martin F."/>
            <person name="Silar P."/>
            <person name="Natvig D."/>
            <person name="Lalanne C."/>
            <person name="Gautier V."/>
            <person name="Ament-Velasquez S.L."/>
            <person name="Kruys A."/>
            <person name="Hutchinson M.I."/>
            <person name="Powell A.J."/>
            <person name="Barry K."/>
            <person name="Miller A.N."/>
            <person name="Grigoriev I.V."/>
            <person name="Debuchy R."/>
            <person name="Gladieux P."/>
            <person name="Thoren M.H."/>
            <person name="Johannesson H."/>
        </authorList>
    </citation>
    <scope>NUCLEOTIDE SEQUENCE</scope>
    <source>
        <strain evidence="2">CBS 958.72</strain>
    </source>
</reference>
<reference evidence="2" key="1">
    <citation type="journal article" date="2023" name="Mol. Phylogenet. Evol.">
        <title>Genome-scale phylogeny and comparative genomics of the fungal order Sordariales.</title>
        <authorList>
            <person name="Hensen N."/>
            <person name="Bonometti L."/>
            <person name="Westerberg I."/>
            <person name="Brannstrom I.O."/>
            <person name="Guillou S."/>
            <person name="Cros-Aarteil S."/>
            <person name="Calhoun S."/>
            <person name="Haridas S."/>
            <person name="Kuo A."/>
            <person name="Mondo S."/>
            <person name="Pangilinan J."/>
            <person name="Riley R."/>
            <person name="LaButti K."/>
            <person name="Andreopoulos B."/>
            <person name="Lipzen A."/>
            <person name="Chen C."/>
            <person name="Yan M."/>
            <person name="Daum C."/>
            <person name="Ng V."/>
            <person name="Clum A."/>
            <person name="Steindorff A."/>
            <person name="Ohm R.A."/>
            <person name="Martin F."/>
            <person name="Silar P."/>
            <person name="Natvig D.O."/>
            <person name="Lalanne C."/>
            <person name="Gautier V."/>
            <person name="Ament-Velasquez S.L."/>
            <person name="Kruys A."/>
            <person name="Hutchinson M.I."/>
            <person name="Powell A.J."/>
            <person name="Barry K."/>
            <person name="Miller A.N."/>
            <person name="Grigoriev I.V."/>
            <person name="Debuchy R."/>
            <person name="Gladieux P."/>
            <person name="Hiltunen Thoren M."/>
            <person name="Johannesson H."/>
        </authorList>
    </citation>
    <scope>NUCLEOTIDE SEQUENCE</scope>
    <source>
        <strain evidence="2">CBS 958.72</strain>
    </source>
</reference>
<evidence type="ECO:0000313" key="2">
    <source>
        <dbReference type="EMBL" id="KAK3361027.1"/>
    </source>
</evidence>
<keyword evidence="3" id="KW-1185">Reference proteome</keyword>
<protein>
    <submittedName>
        <fullName evidence="2">Uncharacterized protein</fullName>
    </submittedName>
</protein>
<comment type="caution">
    <text evidence="2">The sequence shown here is derived from an EMBL/GenBank/DDBJ whole genome shotgun (WGS) entry which is preliminary data.</text>
</comment>
<dbReference type="EMBL" id="JAULSN010000013">
    <property type="protein sequence ID" value="KAK3361027.1"/>
    <property type="molecule type" value="Genomic_DNA"/>
</dbReference>
<proteinExistence type="predicted"/>
<dbReference type="AlphaFoldDB" id="A0AAE0MXX4"/>
<evidence type="ECO:0000256" key="1">
    <source>
        <dbReference type="SAM" id="MobiDB-lite"/>
    </source>
</evidence>
<accession>A0AAE0MXX4</accession>
<sequence length="723" mass="78541">MGSPDSYAGVGADSFDSMKAELQQSFAKAFGRASHPYDRVGVLVLCWAEDDFTISCQTEAQRIIDVFQAEYRYEVHQFFIPVQNSRASQNALEQAVVGFKREYDVDGEANLMIVYYTGHADPDERRGKAVWAARSAGEPLVDWFEIQPTLFRCRSDVLLILDCCHASLAATKGRDEGRLEILAATDDAGRTPRPGPSSFTHFLVGILQQEARDAPRGGVRVVELQKRLNDVASRNPFYISMRSEAKSSILLRPLPLPLPDGDGDGDGDAPKGAEMAGPNPSASASASLTFTVSLGEPLTPGAVRELGDWLKNTAPKLITHVQVDRMVQLSMGMQQFVLGQDAAGLKGRLIDSCGGDDGNFFLSLLKGLALQIGEARTRMQMRMAATPPAAVDGDARGSADSDSARLAAETFSRLDSQVSRVFRALLGLVSGHSGFQDLAQLEPLVDSEAAGLAGLAKPARLSLMAIGPGTPPQPPYLAPGSVSFDGLCCDTDIYATGWHGGRRVIVELVPGNELESDLWKTQALLSLPIPERLRIAQCVGVVLEPVTHRPGPVPLPRFSILFFILFSDLFPILPPSFFFWFRTGNTLDAVTQVLARRGPLVRFRRLSHAIGLAAENCDDDARPHNAPGPGIDDPDRVVLLELGNGRVVRCSILPLRHVRLPVWLVALSALVDSLAVPVFSRGQGDRRTFVDLCVSSHLFSAFMFKRPVGERYGIGGKQRRPRI</sequence>
<name>A0AAE0MXX4_9PEZI</name>
<organism evidence="2 3">
    <name type="scientific">Lasiosphaeria ovina</name>
    <dbReference type="NCBI Taxonomy" id="92902"/>
    <lineage>
        <taxon>Eukaryota</taxon>
        <taxon>Fungi</taxon>
        <taxon>Dikarya</taxon>
        <taxon>Ascomycota</taxon>
        <taxon>Pezizomycotina</taxon>
        <taxon>Sordariomycetes</taxon>
        <taxon>Sordariomycetidae</taxon>
        <taxon>Sordariales</taxon>
        <taxon>Lasiosphaeriaceae</taxon>
        <taxon>Lasiosphaeria</taxon>
    </lineage>
</organism>
<dbReference type="Proteomes" id="UP001287356">
    <property type="component" value="Unassembled WGS sequence"/>
</dbReference>
<gene>
    <name evidence="2" type="ORF">B0T24DRAFT_643367</name>
</gene>